<dbReference type="EMBL" id="JABFBC010000002">
    <property type="protein sequence ID" value="NNU81463.1"/>
    <property type="molecule type" value="Genomic_DNA"/>
</dbReference>
<sequence length="209" mass="23106">MASTFLGIPIDVINALTGVVTAVAAAGAAGFAYVGLKTWRQEMIGRRKAELAEDLIAGFYEARDIFMSARSPGALGSEYDEIDLGAVEGHDYEEILKTFYLPVSRINHSRETLASLHARRYRARVLFGSDIDEAFAILRSVEAGIISSSNLLRRLVLAATQSGQDPLKNERFREYEERLFYAGENDDAIKSELDQAVQKVEELCSPAIR</sequence>
<name>A0A849L5C5_9RHOB</name>
<keyword evidence="1" id="KW-0472">Membrane</keyword>
<feature type="transmembrane region" description="Helical" evidence="1">
    <location>
        <begin position="12"/>
        <end position="36"/>
    </location>
</feature>
<protein>
    <submittedName>
        <fullName evidence="2">Uncharacterized protein</fullName>
    </submittedName>
</protein>
<comment type="caution">
    <text evidence="2">The sequence shown here is derived from an EMBL/GenBank/DDBJ whole genome shotgun (WGS) entry which is preliminary data.</text>
</comment>
<reference evidence="2 3" key="1">
    <citation type="submission" date="2020-05" db="EMBL/GenBank/DDBJ databases">
        <title>Gimesia benthica sp. nov., a novel planctomycete isolated from a deep-sea water sample of the Northwest Indian Ocean.</title>
        <authorList>
            <person name="Wang J."/>
            <person name="Ruan C."/>
            <person name="Song L."/>
            <person name="Zhu Y."/>
            <person name="Li A."/>
            <person name="Zheng X."/>
            <person name="Wang L."/>
            <person name="Lu Z."/>
            <person name="Huang Y."/>
            <person name="Du W."/>
            <person name="Zhou Y."/>
            <person name="Huang L."/>
            <person name="Dai X."/>
        </authorList>
    </citation>
    <scope>NUCLEOTIDE SEQUENCE [LARGE SCALE GENOMIC DNA]</scope>
    <source>
        <strain evidence="2 3">YYQ-30</strain>
    </source>
</reference>
<keyword evidence="3" id="KW-1185">Reference proteome</keyword>
<evidence type="ECO:0000313" key="3">
    <source>
        <dbReference type="Proteomes" id="UP000572377"/>
    </source>
</evidence>
<dbReference type="Proteomes" id="UP000572377">
    <property type="component" value="Unassembled WGS sequence"/>
</dbReference>
<dbReference type="RefSeq" id="WP_171326304.1">
    <property type="nucleotide sequence ID" value="NZ_JABFBC010000002.1"/>
</dbReference>
<keyword evidence="1" id="KW-0812">Transmembrane</keyword>
<dbReference type="AlphaFoldDB" id="A0A849L5C5"/>
<keyword evidence="1" id="KW-1133">Transmembrane helix</keyword>
<organism evidence="2 3">
    <name type="scientific">Halovulum dunhuangense</name>
    <dbReference type="NCBI Taxonomy" id="1505036"/>
    <lineage>
        <taxon>Bacteria</taxon>
        <taxon>Pseudomonadati</taxon>
        <taxon>Pseudomonadota</taxon>
        <taxon>Alphaproteobacteria</taxon>
        <taxon>Rhodobacterales</taxon>
        <taxon>Paracoccaceae</taxon>
        <taxon>Halovulum</taxon>
    </lineage>
</organism>
<evidence type="ECO:0000313" key="2">
    <source>
        <dbReference type="EMBL" id="NNU81463.1"/>
    </source>
</evidence>
<proteinExistence type="predicted"/>
<gene>
    <name evidence="2" type="ORF">HMH01_13560</name>
</gene>
<accession>A0A849L5C5</accession>
<evidence type="ECO:0000256" key="1">
    <source>
        <dbReference type="SAM" id="Phobius"/>
    </source>
</evidence>